<feature type="transmembrane region" description="Helical" evidence="1">
    <location>
        <begin position="9"/>
        <end position="26"/>
    </location>
</feature>
<keyword evidence="1" id="KW-0472">Membrane</keyword>
<evidence type="ECO:0000256" key="1">
    <source>
        <dbReference type="SAM" id="Phobius"/>
    </source>
</evidence>
<gene>
    <name evidence="2" type="ORF">KUA55_11200</name>
</gene>
<comment type="caution">
    <text evidence="2">The sequence shown here is derived from an EMBL/GenBank/DDBJ whole genome shotgun (WGS) entry which is preliminary data.</text>
</comment>
<keyword evidence="3" id="KW-1185">Reference proteome</keyword>
<reference evidence="2 3" key="1">
    <citation type="submission" date="2021-06" db="EMBL/GenBank/DDBJ databases">
        <title>Enterococcus alishanensis sp. nov., a novel lactic acid bacterium isolated from fresh coffee beans.</title>
        <authorList>
            <person name="Chen Y.-S."/>
        </authorList>
    </citation>
    <scope>NUCLEOTIDE SEQUENCE [LARGE SCALE GENOMIC DNA]</scope>
    <source>
        <strain evidence="2 3">ALS3</strain>
    </source>
</reference>
<dbReference type="EMBL" id="JAHUZB010000004">
    <property type="protein sequence ID" value="MBV7391248.1"/>
    <property type="molecule type" value="Genomic_DNA"/>
</dbReference>
<feature type="transmembrane region" description="Helical" evidence="1">
    <location>
        <begin position="93"/>
        <end position="113"/>
    </location>
</feature>
<sequence>MIKRDLRDMVIFIPFICCFFLLILAADKTGKVGIIGTIITLFINPENYEIRYNKKINQKLKLRIFYLKELMLSFFCSYYIVYIINHIRLKKEITWPVNVFISATIFSFMWIYVRIIVPHIINYFNNNFE</sequence>
<feature type="transmembrane region" description="Helical" evidence="1">
    <location>
        <begin position="70"/>
        <end position="87"/>
    </location>
</feature>
<evidence type="ECO:0000313" key="2">
    <source>
        <dbReference type="EMBL" id="MBV7391248.1"/>
    </source>
</evidence>
<evidence type="ECO:0000313" key="3">
    <source>
        <dbReference type="Proteomes" id="UP000774130"/>
    </source>
</evidence>
<name>A0ABS6TE95_9ENTE</name>
<keyword evidence="1" id="KW-0812">Transmembrane</keyword>
<organism evidence="2 3">
    <name type="scientific">Enterococcus alishanensis</name>
    <dbReference type="NCBI Taxonomy" id="1303817"/>
    <lineage>
        <taxon>Bacteria</taxon>
        <taxon>Bacillati</taxon>
        <taxon>Bacillota</taxon>
        <taxon>Bacilli</taxon>
        <taxon>Lactobacillales</taxon>
        <taxon>Enterococcaceae</taxon>
        <taxon>Enterococcus</taxon>
    </lineage>
</organism>
<dbReference type="Proteomes" id="UP000774130">
    <property type="component" value="Unassembled WGS sequence"/>
</dbReference>
<keyword evidence="1" id="KW-1133">Transmembrane helix</keyword>
<accession>A0ABS6TE95</accession>
<protein>
    <submittedName>
        <fullName evidence="2">Uncharacterized protein</fullName>
    </submittedName>
</protein>
<proteinExistence type="predicted"/>